<reference evidence="2 3" key="1">
    <citation type="journal article" date="2018" name="Sci. Rep.">
        <title>Comparative genomics provides insights into the lifestyle and reveals functional heterogeneity of dark septate endophytic fungi.</title>
        <authorList>
            <person name="Knapp D.G."/>
            <person name="Nemeth J.B."/>
            <person name="Barry K."/>
            <person name="Hainaut M."/>
            <person name="Henrissat B."/>
            <person name="Johnson J."/>
            <person name="Kuo A."/>
            <person name="Lim J.H.P."/>
            <person name="Lipzen A."/>
            <person name="Nolan M."/>
            <person name="Ohm R.A."/>
            <person name="Tamas L."/>
            <person name="Grigoriev I.V."/>
            <person name="Spatafora J.W."/>
            <person name="Nagy L.G."/>
            <person name="Kovacs G.M."/>
        </authorList>
    </citation>
    <scope>NUCLEOTIDE SEQUENCE [LARGE SCALE GENOMIC DNA]</scope>
    <source>
        <strain evidence="2 3">DSE2036</strain>
    </source>
</reference>
<dbReference type="Proteomes" id="UP000244855">
    <property type="component" value="Unassembled WGS sequence"/>
</dbReference>
<feature type="chain" id="PRO_5015874426" evidence="1">
    <location>
        <begin position="19"/>
        <end position="129"/>
    </location>
</feature>
<organism evidence="2 3">
    <name type="scientific">Periconia macrospinosa</name>
    <dbReference type="NCBI Taxonomy" id="97972"/>
    <lineage>
        <taxon>Eukaryota</taxon>
        <taxon>Fungi</taxon>
        <taxon>Dikarya</taxon>
        <taxon>Ascomycota</taxon>
        <taxon>Pezizomycotina</taxon>
        <taxon>Dothideomycetes</taxon>
        <taxon>Pleosporomycetidae</taxon>
        <taxon>Pleosporales</taxon>
        <taxon>Massarineae</taxon>
        <taxon>Periconiaceae</taxon>
        <taxon>Periconia</taxon>
    </lineage>
</organism>
<keyword evidence="1" id="KW-0732">Signal</keyword>
<proteinExistence type="predicted"/>
<gene>
    <name evidence="2" type="ORF">DM02DRAFT_620020</name>
</gene>
<protein>
    <submittedName>
        <fullName evidence="2">Uncharacterized protein</fullName>
    </submittedName>
</protein>
<evidence type="ECO:0000313" key="3">
    <source>
        <dbReference type="Proteomes" id="UP000244855"/>
    </source>
</evidence>
<evidence type="ECO:0000313" key="2">
    <source>
        <dbReference type="EMBL" id="PVH92304.1"/>
    </source>
</evidence>
<keyword evidence="3" id="KW-1185">Reference proteome</keyword>
<feature type="signal peptide" evidence="1">
    <location>
        <begin position="1"/>
        <end position="18"/>
    </location>
</feature>
<dbReference type="EMBL" id="KZ805696">
    <property type="protein sequence ID" value="PVH92304.1"/>
    <property type="molecule type" value="Genomic_DNA"/>
</dbReference>
<dbReference type="OrthoDB" id="3497702at2759"/>
<sequence length="129" mass="13647">MQLTLALVAALFSTAISAAPAVAARNGAPTLRFQVSNDRTGRFATGYTATDGIARNLIDIFKGSPIDENGTIYGTSVMLTGGFNDNTRCFFQNGNTVINFNGRQTFADLDGDNTKATPIALNGFNIQCS</sequence>
<dbReference type="AlphaFoldDB" id="A0A2V1D4Z9"/>
<accession>A0A2V1D4Z9</accession>
<evidence type="ECO:0000256" key="1">
    <source>
        <dbReference type="SAM" id="SignalP"/>
    </source>
</evidence>
<name>A0A2V1D4Z9_9PLEO</name>